<dbReference type="Gene3D" id="3.40.50.12780">
    <property type="entry name" value="N-terminal domain of ligase-like"/>
    <property type="match status" value="3"/>
</dbReference>
<keyword evidence="6" id="KW-0443">Lipid metabolism</keyword>
<reference evidence="9 10" key="1">
    <citation type="submission" date="2019-06" db="EMBL/GenBank/DDBJ databases">
        <title>Whole genome sequence for Cellvibrionaceae sp. R142.</title>
        <authorList>
            <person name="Wang G."/>
        </authorList>
    </citation>
    <scope>NUCLEOTIDE SEQUENCE [LARGE SCALE GENOMIC DNA]</scope>
    <source>
        <strain evidence="9 10">R142</strain>
    </source>
</reference>
<evidence type="ECO:0000256" key="1">
    <source>
        <dbReference type="ARBA" id="ARBA00001957"/>
    </source>
</evidence>
<sequence>MAYHQNKNVSTVLDSFDYLTKSIPKDNAYTFLNEQGKEEEISFAALYEEVNAVAKTLVELGNPGDRVLILLESSLEYVAAFWGCLYAGMLAVPLYAPKPNDKRDRFSSVVADCTPELAFVPSGMSEQALDILPAELRCIKYALGDFKDSPDVKLPVVSPEDVAYLQYSSGSTGKPKGVVVRHRNLLANVDALNTCARGTGDDVFVGWLPLFHDMGLISIAVWPLVIGAHSVFFSPIKFVRRPLFWLQTIGRFNGTISLAPNFAYELCVSKAQDADRISALDLAGWRFALNGAEPIQEKTLSSFAQVFAAAGFKPNAFVAGYGMAEATLFVTAAYSEAGPKIIHVDNEALQNRIVKTTGSPGQGATAIVGCGCPSADYDVIIVDPDTSTRLGEDRVGEVWISGESIATGYWRRASLNEAVFQAFTDGRAGPYFRTGDLGFFHDQQLFLSGRLADLIIVNGRNVYPHDIELKSSSIVSEYGFGNAAAIGVDDRGTQGVVLIQEVRNKAGDFDHRALAERIQAEIFAAFDLLLKAVVMVPKGALVKTTSGKIRRRAIRERYLSGSLATIFTTDVTPEYDLTPNVELRTTLEKELAQIWALLLDREVTSSRANFIHLGGDSLLVNRMIAMVREKWSIDLDITRLFEEPVLSAVAQAIQQCLSVRTAENKSSEQEPIDTIALSQQQQGLWLSDQIEGGRAKNNIFFAFQLEGELDLRAFEKTCRKMVDRHPSLRTRFFVAADAEPQQQVYVNAELSVPLIELDEPDEASTQKCLQALLREESVATFDLSADCMLRAKLLKLSAARYAALFTLHHIASDGWSVGLFLKEFGEIYQGLVTGRDASLPVLTAQYKDYVIQQRGEKMSDRTGADIDYWRRQLSSAPEVHSLPLDFKRKEAQSYSGAEYRTAFDARITEQLKALSRQQNATLFMGLHAAFVAFLAYYSGEEDVVVGTSSANRHDADFYDVIGCFVNVLALRANIDDNDSFTQLLTQSKRLCLEAFHHQSVSLDRLITDLNPHRSSSYQPLVQILLVLQNNQPASLTLPGLSCRLLEAPTQYSQFDLTLEVSEQSGELALSWKFNREIFSSVSIQRLAARFERLVRQMVAQPERGVFSLSLLSGAERDSIEAHVGDIHSRPVATALMHQRFEAAVEADPLAIALTYGEANLSYGELNRRANQLAHYLLAQGVRPDTLVGLCMMPAPELVIGILGILKAGGAYVPLDPNNPRERLQYQLDDAQPALIITQRAVLAAAPVPPAQSLCLDDSDVEATLVGYSDENPDPATLGLDAGHLMYVIYTSGSTGQPKGVLVEHGHASRLFGATEDSFGFNSRDVWTLFHSVAFDFSVWELWGALSYGGRLVIVDKLLTRSPEAFYGLLEREGVTVLNQTPSAFNQFVGVDRSAGESGLRLRYIIFGGEALNPALLQPWVAAHGDVEPQLINMYGITETTVHVTYRRLYQADTVAADSVIGHPLPDLSVLLLSAGRQPVPAGVVGEIYVGGAGLSRGYLNQPGLTASRFIEHPFIEGQRLYRSGDLGRYNEAGELVYLGRNDQQIKLRGFRIELGDIETRLLAYPAIDAAAVLLERRVEKPDRLLAYVTATEGATLDVPNLHAYLGAHLPTYMLPAAVVVLECLPLTANGKLDRKALLQADIEPLPLTNYAVPVGPIEQTLAAIWAELLDREQIGRNDNFFALGGHSLLAVRLVTMVRHRLGRELNVREVFDQPVLRSLAYRLGGSHFVLRERIDVADRGEPLPLSWAQQRLWFLAKLEGANAAYHIPVALRLSGSLAVAALTGTLNTIVSRHEALRTVFREEQGEPRQVILPADHFAFVQKDISDLDAEARRRALAEEIETAATAAFDLTEGPLFRGRLLRLAATDHVLLLTLHHIVADGWSMRVLVDEINALYRSHIANESNPLPPPALQYGDYAAWQRGWLTGKALQRQEAYWQSHLHDAPALLELPTDRRRPAVQSYRGDSIAVVLPPNLSGQVKALARAQGLTVHMVLYAAWATLLSRLSGQDQIVVGTPVANRPTRELEELIGFFVNTLPLRVDLGGDPSVGELLARVKALTLSAYTHQDVPFERIVEITQPLRSMGHSPVFQVLFNLDNESACALELPGLQTAAMEVSTLISKYDLSLLLEEKAHGIAGRLEYATDLFDRQTVAGWAGNFTCLLENLCADLEASVRQLDLLPATERHRLVYEFNRTAVAYPQDSLIHQLFETQVAATPTATALVYQDQTLSYGELNARANRLAHYLITQGVTPDTLVGLCVERGLDMLVGVLGILKAGGAYVPLDPGYPDARLRYQIDDAGLALVLTQGELAARLPAATALCLDDPQLQQTLAAYPVDNPPPSATDLTASHLAYVIYTSGTTGQPKGSLLTHRGLVNLSLAQQRELRVEPDSRVLQFASAAFDASVWEWSMSLCHGARLVIPSAAVQKDPQQLTELVVAAGVTHATLPPSLLAHLERANWQSVQVLVVAGESCPLALARQWREGRMFVNGYGPSEATVCSSMMTFTESSECLTIGKPLQNVQYYVVESVVETTDETTDENAGKSVVENLAESITDAAREGADEKRLRLVPQGVPGELLIGGAGLARGYLNRPELTAAKFIRNPFDAGGSERLYRTGDRVRWTAQGELEFLGRVDQQVSLRGFRIELGEIETHLAAHPNVAATVVVLDTGDGGEQQLIAYLTPAAEPNPAPGVLRDYLHSRLPAYMIPAAFVVLASLPLTASGKVDRRGLPAPDAASFLHRRYEAPVGEIEEGLAEVWRELLSVERVGREDSFFELGGHSLLVVQLIARLQAKGLQADVRAVFTAPKLRELARAIKKQLHGNFKAPANRIPADCTALTPDLLPLVSLEQAQIDEIVARIPGGAENIEDIYPLAPLQEGVLFHHMLSEPAAGDTYILPILLAANDPALLRQLPDALRAVIARHDVLRTAVLWEGLPQAVQVVQRSAELAVTAIELDPDIDPRTQLQQRIAPEKLWMALSQAPLLQLETAADPQSDQYFAIIYLHHIVNDHVGLEVLIEELGLFLEADALALPAPIPYREFVAHTLALAQSADTAAYFRARLGDVEEPTLPFGLADIQVQAAQISEARLAVEPALAAAIRARSQRLGVNAASVFHLAWALVVGRCSDRDDVVFGTVLSGRLQGTRGAERMLGLFINTLPLRLSLRGSVSDCLESTYRELVGLLDYEQASLNAAQACSALVGDTPLFSALINYRYSGITETDNRLNASGIEVLVAQERGNYPFDLSVDDFGAAGFRLVVQVEAALDPQRIAAYMHCALEGIVDALERAPQRSLAELDILPPAERECLLHTFNRNGGAAIAPALIHQVFEAQVLRDPEARAVEHGDAHLSYGALNARANQLARYLREGGVVPGDRVGLLLPRSLDFAIAMLGVLKAGGVYVVLDPEHPGARLQQIGERAQLHTLISGRSLAPAWWAGNLLCVDAAEVRSALARQSVDNPDVTLDARAPAFAFFTSGSTGTPKGALNSHAGVVNNMQAMARELALTPADRVLQFASLGFDVVIEELYPAWFAGATVVLRDEEGLLDCEQLQALLRRTAVTVCELITGYWAQWLAYLCQRRLRPPATLRRLMVGGDRVALSLYQQWRAFGIPLINVFGLTEAGCTSLVYAAGCREPSALDREPSALDREPSALDREPSALDREPSALDREPSALGEEPSALGGEPSALTRELSAPEKKPSTASKSRSTPTEKTAAYLPCGRPLVNTQAYILDRRGEPVPLGVVGELYLGGAGVGLGYLDEPELSAAHFVPHPFDPTSGNVCRTGDLARWRADGELEFIGRRDCQVKVRGFRIELEEIEAQLLRDAAVGAAAVVLHEEQDRGNTATEPGHLIAWVSPADSAGLDTEQVRRNLAQRLPAYMLPAAIFELAVLPLTASGKVDRPALPAPDLRALAAAYEAPVGATETVLAEIWQALLGVEQVGRHDNFYQLGGHSLLAIRLVTSVQYRLGRALSLRDVFEYPVLKDLGHQLDAAHFITRQPLEVVARDEPLPLSRAQQRLWFIARLEGATAAYHVPGALRLNGSLSVTALNATLTTLVMRHEVLRTVFTEVHGEPRQVIGAAQDFVLTQLDLSHLRGKARRRAVRAQVQEESTAPFDLSQGPLFRGRLLRLSTREHVLLLTLHHIVADGWSMDILIREINTLYRAYCAGAVNPLPPLAIQYADYAVWQRRWLAGEVLERQETYWQNHLQEAPALLALPTDRPRPAQQSYRGDSVAVTLASDTVAQVKALAQAQGLTVHMVLLAAWVVVLSRLSGQERIVVGTPVANRQRHELEGLIGFFVNTLPLCADLSGNPTGVELLRRVKALSLAGYAHQDVPFERIVEVMQPARSMSYSPLFQVLFDLDHESQTTLSLPGLQLQAEAVETAAFSARFDLSLSLVDGAAGIGGVLRYATDLFDRKTIVRWADYFTRVVAALVSDVEIPVQLLSLLPDSERDQLLRNGRHPTAVKASVAPKVELLHALFEAQVRKHGAAPAVIYEEHTLSYRQLNRRANRLARYLMA</sequence>
<dbReference type="FunFam" id="1.10.1200.10:FF:000016">
    <property type="entry name" value="Non-ribosomal peptide synthase"/>
    <property type="match status" value="2"/>
</dbReference>
<dbReference type="CDD" id="cd19531">
    <property type="entry name" value="LCL_NRPS-like"/>
    <property type="match status" value="3"/>
</dbReference>
<dbReference type="SUPFAM" id="SSF56801">
    <property type="entry name" value="Acetyl-CoA synthetase-like"/>
    <property type="match status" value="5"/>
</dbReference>
<dbReference type="Gene3D" id="1.10.1200.10">
    <property type="entry name" value="ACP-like"/>
    <property type="match status" value="4"/>
</dbReference>
<dbReference type="GO" id="GO:0044550">
    <property type="term" value="P:secondary metabolite biosynthetic process"/>
    <property type="evidence" value="ECO:0007669"/>
    <property type="project" value="TreeGrafter"/>
</dbReference>
<dbReference type="FunFam" id="1.10.1200.10:FF:000005">
    <property type="entry name" value="Nonribosomal peptide synthetase 1"/>
    <property type="match status" value="1"/>
</dbReference>
<dbReference type="PROSITE" id="PS00012">
    <property type="entry name" value="PHOSPHOPANTETHEINE"/>
    <property type="match status" value="4"/>
</dbReference>
<dbReference type="PANTHER" id="PTHR45527">
    <property type="entry name" value="NONRIBOSOMAL PEPTIDE SYNTHETASE"/>
    <property type="match status" value="1"/>
</dbReference>
<dbReference type="NCBIfam" id="NF003417">
    <property type="entry name" value="PRK04813.1"/>
    <property type="match status" value="6"/>
</dbReference>
<feature type="region of interest" description="Disordered" evidence="7">
    <location>
        <begin position="3630"/>
        <end position="3706"/>
    </location>
</feature>
<keyword evidence="3" id="KW-0596">Phosphopantetheine</keyword>
<dbReference type="InterPro" id="IPR020806">
    <property type="entry name" value="PKS_PP-bd"/>
</dbReference>
<proteinExistence type="inferred from homology"/>
<feature type="compositionally biased region" description="Basic and acidic residues" evidence="7">
    <location>
        <begin position="3630"/>
        <end position="3661"/>
    </location>
</feature>
<dbReference type="Gene3D" id="3.30.559.30">
    <property type="entry name" value="Nonribosomal peptide synthetase, condensation domain"/>
    <property type="match status" value="4"/>
</dbReference>
<keyword evidence="10" id="KW-1185">Reference proteome</keyword>
<dbReference type="GO" id="GO:0006631">
    <property type="term" value="P:fatty acid metabolic process"/>
    <property type="evidence" value="ECO:0007669"/>
    <property type="project" value="UniProtKB-KW"/>
</dbReference>
<dbReference type="Pfam" id="PF13193">
    <property type="entry name" value="AMP-binding_C"/>
    <property type="match status" value="2"/>
</dbReference>
<dbReference type="GO" id="GO:0072330">
    <property type="term" value="P:monocarboxylic acid biosynthetic process"/>
    <property type="evidence" value="ECO:0007669"/>
    <property type="project" value="UniProtKB-ARBA"/>
</dbReference>
<dbReference type="InterPro" id="IPR009081">
    <property type="entry name" value="PP-bd_ACP"/>
</dbReference>
<evidence type="ECO:0000256" key="2">
    <source>
        <dbReference type="ARBA" id="ARBA00006432"/>
    </source>
</evidence>
<evidence type="ECO:0000256" key="7">
    <source>
        <dbReference type="SAM" id="MobiDB-lite"/>
    </source>
</evidence>
<comment type="cofactor">
    <cofactor evidence="1">
        <name>pantetheine 4'-phosphate</name>
        <dbReference type="ChEBI" id="CHEBI:47942"/>
    </cofactor>
</comment>
<protein>
    <submittedName>
        <fullName evidence="9">Amino acid adenylation domain-containing protein</fullName>
    </submittedName>
</protein>
<gene>
    <name evidence="9" type="ORF">FKG94_02620</name>
</gene>
<dbReference type="GO" id="GO:0071766">
    <property type="term" value="P:Actinobacterium-type cell wall biogenesis"/>
    <property type="evidence" value="ECO:0007669"/>
    <property type="project" value="UniProtKB-ARBA"/>
</dbReference>
<dbReference type="GO" id="GO:0031177">
    <property type="term" value="F:phosphopantetheine binding"/>
    <property type="evidence" value="ECO:0007669"/>
    <property type="project" value="InterPro"/>
</dbReference>
<dbReference type="Pfam" id="PF00501">
    <property type="entry name" value="AMP-binding"/>
    <property type="match status" value="5"/>
</dbReference>
<dbReference type="CDD" id="cd05930">
    <property type="entry name" value="A_NRPS"/>
    <property type="match status" value="2"/>
</dbReference>
<name>A0A545U8F4_9GAMM</name>
<dbReference type="FunFam" id="3.40.50.980:FF:000002">
    <property type="entry name" value="Enterobactin synthetase component F"/>
    <property type="match status" value="1"/>
</dbReference>
<dbReference type="FunFam" id="3.40.50.980:FF:000001">
    <property type="entry name" value="Non-ribosomal peptide synthetase"/>
    <property type="match status" value="2"/>
</dbReference>
<dbReference type="InterPro" id="IPR042099">
    <property type="entry name" value="ANL_N_sf"/>
</dbReference>
<dbReference type="Proteomes" id="UP000319732">
    <property type="component" value="Unassembled WGS sequence"/>
</dbReference>
<feature type="domain" description="Carrier" evidence="8">
    <location>
        <begin position="3907"/>
        <end position="3982"/>
    </location>
</feature>
<keyword evidence="5" id="KW-0276">Fatty acid metabolism</keyword>
<dbReference type="SUPFAM" id="SSF52777">
    <property type="entry name" value="CoA-dependent acyltransferases"/>
    <property type="match status" value="8"/>
</dbReference>
<feature type="domain" description="Carrier" evidence="8">
    <location>
        <begin position="582"/>
        <end position="657"/>
    </location>
</feature>
<dbReference type="InterPro" id="IPR023213">
    <property type="entry name" value="CAT-like_dom_sf"/>
</dbReference>
<dbReference type="InterPro" id="IPR001242">
    <property type="entry name" value="Condensation_dom"/>
</dbReference>
<evidence type="ECO:0000313" key="9">
    <source>
        <dbReference type="EMBL" id="TQV85755.1"/>
    </source>
</evidence>
<dbReference type="GO" id="GO:0043041">
    <property type="term" value="P:amino acid activation for nonribosomal peptide biosynthetic process"/>
    <property type="evidence" value="ECO:0007669"/>
    <property type="project" value="TreeGrafter"/>
</dbReference>
<dbReference type="PROSITE" id="PS00455">
    <property type="entry name" value="AMP_BINDING"/>
    <property type="match status" value="3"/>
</dbReference>
<evidence type="ECO:0000256" key="5">
    <source>
        <dbReference type="ARBA" id="ARBA00022832"/>
    </source>
</evidence>
<dbReference type="SMART" id="SM00823">
    <property type="entry name" value="PKS_PP"/>
    <property type="match status" value="4"/>
</dbReference>
<dbReference type="InterPro" id="IPR010071">
    <property type="entry name" value="AA_adenyl_dom"/>
</dbReference>
<dbReference type="CDD" id="cd05931">
    <property type="entry name" value="FAAL"/>
    <property type="match status" value="1"/>
</dbReference>
<feature type="domain" description="Carrier" evidence="8">
    <location>
        <begin position="1652"/>
        <end position="1727"/>
    </location>
</feature>
<dbReference type="Gene3D" id="3.30.300.30">
    <property type="match status" value="4"/>
</dbReference>
<evidence type="ECO:0000313" key="10">
    <source>
        <dbReference type="Proteomes" id="UP000319732"/>
    </source>
</evidence>
<dbReference type="FunFam" id="3.30.559.10:FF:000012">
    <property type="entry name" value="Non-ribosomal peptide synthetase"/>
    <property type="match status" value="2"/>
</dbReference>
<evidence type="ECO:0000256" key="3">
    <source>
        <dbReference type="ARBA" id="ARBA00022450"/>
    </source>
</evidence>
<feature type="compositionally biased region" description="Polar residues" evidence="7">
    <location>
        <begin position="3690"/>
        <end position="3701"/>
    </location>
</feature>
<dbReference type="RefSeq" id="WP_142902606.1">
    <property type="nucleotide sequence ID" value="NZ_ML660087.1"/>
</dbReference>
<dbReference type="InterPro" id="IPR040097">
    <property type="entry name" value="FAAL/FAAC"/>
</dbReference>
<comment type="similarity">
    <text evidence="2">Belongs to the ATP-dependent AMP-binding enzyme family.</text>
</comment>
<accession>A0A545U8F4</accession>
<dbReference type="InterPro" id="IPR025110">
    <property type="entry name" value="AMP-bd_C"/>
</dbReference>
<dbReference type="InterPro" id="IPR045851">
    <property type="entry name" value="AMP-bd_C_sf"/>
</dbReference>
<evidence type="ECO:0000256" key="6">
    <source>
        <dbReference type="ARBA" id="ARBA00023098"/>
    </source>
</evidence>
<dbReference type="Gene3D" id="3.40.50.980">
    <property type="match status" value="6"/>
</dbReference>
<dbReference type="NCBIfam" id="TIGR01733">
    <property type="entry name" value="AA-adenyl-dom"/>
    <property type="match status" value="1"/>
</dbReference>
<dbReference type="Gene3D" id="3.30.559.10">
    <property type="entry name" value="Chloramphenicol acetyltransferase-like domain"/>
    <property type="match status" value="4"/>
</dbReference>
<evidence type="ECO:0000256" key="4">
    <source>
        <dbReference type="ARBA" id="ARBA00022553"/>
    </source>
</evidence>
<dbReference type="GO" id="GO:0008610">
    <property type="term" value="P:lipid biosynthetic process"/>
    <property type="evidence" value="ECO:0007669"/>
    <property type="project" value="InterPro"/>
</dbReference>
<evidence type="ECO:0000259" key="8">
    <source>
        <dbReference type="PROSITE" id="PS50075"/>
    </source>
</evidence>
<feature type="non-terminal residue" evidence="9">
    <location>
        <position position="4506"/>
    </location>
</feature>
<dbReference type="OrthoDB" id="9761989at2"/>
<dbReference type="Pfam" id="PF00668">
    <property type="entry name" value="Condensation"/>
    <property type="match status" value="4"/>
</dbReference>
<dbReference type="PROSITE" id="PS50075">
    <property type="entry name" value="CARRIER"/>
    <property type="match status" value="4"/>
</dbReference>
<dbReference type="InterPro" id="IPR020845">
    <property type="entry name" value="AMP-binding_CS"/>
</dbReference>
<dbReference type="FunFam" id="3.40.50.12780:FF:000012">
    <property type="entry name" value="Non-ribosomal peptide synthetase"/>
    <property type="match status" value="1"/>
</dbReference>
<dbReference type="FunFam" id="3.40.50.12780:FF:000013">
    <property type="entry name" value="Long-chain-fatty-acid--AMP ligase FadD32"/>
    <property type="match status" value="1"/>
</dbReference>
<dbReference type="InterPro" id="IPR006162">
    <property type="entry name" value="Ppantetheine_attach_site"/>
</dbReference>
<dbReference type="EMBL" id="VHSG01000003">
    <property type="protein sequence ID" value="TQV85755.1"/>
    <property type="molecule type" value="Genomic_DNA"/>
</dbReference>
<dbReference type="Pfam" id="PF23024">
    <property type="entry name" value="AMP-dom_DIP2-like"/>
    <property type="match status" value="1"/>
</dbReference>
<dbReference type="PANTHER" id="PTHR45527:SF14">
    <property type="entry name" value="PLIPASTATIN SYNTHASE SUBUNIT B"/>
    <property type="match status" value="1"/>
</dbReference>
<dbReference type="InterPro" id="IPR000873">
    <property type="entry name" value="AMP-dep_synth/lig_dom"/>
</dbReference>
<organism evidence="9 10">
    <name type="scientific">Exilibacterium tricleocarpae</name>
    <dbReference type="NCBI Taxonomy" id="2591008"/>
    <lineage>
        <taxon>Bacteria</taxon>
        <taxon>Pseudomonadati</taxon>
        <taxon>Pseudomonadota</taxon>
        <taxon>Gammaproteobacteria</taxon>
        <taxon>Cellvibrionales</taxon>
        <taxon>Cellvibrionaceae</taxon>
        <taxon>Exilibacterium</taxon>
    </lineage>
</organism>
<dbReference type="CDD" id="cd17643">
    <property type="entry name" value="A_NRPS_Cytc1-like"/>
    <property type="match status" value="1"/>
</dbReference>
<keyword evidence="4" id="KW-0597">Phosphoprotein</keyword>
<dbReference type="GO" id="GO:0003824">
    <property type="term" value="F:catalytic activity"/>
    <property type="evidence" value="ECO:0007669"/>
    <property type="project" value="InterPro"/>
</dbReference>
<comment type="caution">
    <text evidence="9">The sequence shown here is derived from an EMBL/GenBank/DDBJ whole genome shotgun (WGS) entry which is preliminary data.</text>
</comment>
<dbReference type="SUPFAM" id="SSF47336">
    <property type="entry name" value="ACP-like"/>
    <property type="match status" value="4"/>
</dbReference>
<feature type="domain" description="Carrier" evidence="8">
    <location>
        <begin position="2741"/>
        <end position="2815"/>
    </location>
</feature>
<dbReference type="CDD" id="cd19544">
    <property type="entry name" value="E-C_NRPS"/>
    <property type="match status" value="1"/>
</dbReference>
<dbReference type="InterPro" id="IPR036736">
    <property type="entry name" value="ACP-like_sf"/>
</dbReference>
<dbReference type="GO" id="GO:0005829">
    <property type="term" value="C:cytosol"/>
    <property type="evidence" value="ECO:0007669"/>
    <property type="project" value="TreeGrafter"/>
</dbReference>
<dbReference type="Gene3D" id="2.30.38.10">
    <property type="entry name" value="Luciferase, Domain 3"/>
    <property type="match status" value="2"/>
</dbReference>
<dbReference type="Pfam" id="PF00550">
    <property type="entry name" value="PP-binding"/>
    <property type="match status" value="4"/>
</dbReference>